<evidence type="ECO:0000256" key="8">
    <source>
        <dbReference type="ARBA" id="ARBA00023002"/>
    </source>
</evidence>
<evidence type="ECO:0000256" key="3">
    <source>
        <dbReference type="ARBA" id="ARBA00013104"/>
    </source>
</evidence>
<dbReference type="InterPro" id="IPR038299">
    <property type="entry name" value="DAO_C_sf"/>
</dbReference>
<dbReference type="GO" id="GO:0006071">
    <property type="term" value="P:glycerol metabolic process"/>
    <property type="evidence" value="ECO:0007669"/>
    <property type="project" value="UniProtKB-KW"/>
</dbReference>
<proteinExistence type="inferred from homology"/>
<keyword evidence="8" id="KW-0560">Oxidoreductase</keyword>
<evidence type="ECO:0000256" key="9">
    <source>
        <dbReference type="ARBA" id="ARBA00032349"/>
    </source>
</evidence>
<dbReference type="InterPro" id="IPR000447">
    <property type="entry name" value="G3P_DH_FAD-dep"/>
</dbReference>
<dbReference type="PROSITE" id="PS00977">
    <property type="entry name" value="FAD_G3PDH_1"/>
    <property type="match status" value="1"/>
</dbReference>
<dbReference type="Gene3D" id="1.10.8.870">
    <property type="entry name" value="Alpha-glycerophosphate oxidase, cap domain"/>
    <property type="match status" value="1"/>
</dbReference>
<evidence type="ECO:0000256" key="10">
    <source>
        <dbReference type="ARBA" id="ARBA00049503"/>
    </source>
</evidence>
<feature type="domain" description="Alpha-glycerophosphate oxidase C-terminal" evidence="12">
    <location>
        <begin position="456"/>
        <end position="578"/>
    </location>
</feature>
<dbReference type="PATRIC" id="fig|1629.5.peg.177"/>
<protein>
    <recommendedName>
        <fullName evidence="4">Alpha-glycerophosphate oxidase</fullName>
        <ecNumber evidence="3">1.1.3.21</ecNumber>
    </recommendedName>
    <alternativeName>
        <fullName evidence="9">Glycerol-3-phosphate oxidase</fullName>
    </alternativeName>
</protein>
<evidence type="ECO:0000256" key="7">
    <source>
        <dbReference type="ARBA" id="ARBA00022827"/>
    </source>
</evidence>
<feature type="domain" description="FAD dependent oxidoreductase" evidence="11">
    <location>
        <begin position="21"/>
        <end position="351"/>
    </location>
</feature>
<dbReference type="EC" id="1.1.3.21" evidence="3"/>
<evidence type="ECO:0000256" key="1">
    <source>
        <dbReference type="ARBA" id="ARBA00001974"/>
    </source>
</evidence>
<keyword evidence="14" id="KW-1185">Reference proteome</keyword>
<evidence type="ECO:0000259" key="12">
    <source>
        <dbReference type="Pfam" id="PF16901"/>
    </source>
</evidence>
<name>A0A0R2H3F5_WEIVI</name>
<comment type="caution">
    <text evidence="13">The sequence shown here is derived from an EMBL/GenBank/DDBJ whole genome shotgun (WGS) entry which is preliminary data.</text>
</comment>
<comment type="similarity">
    <text evidence="2">Belongs to the FAD-dependent glycerol-3-phosphate dehydrogenase family.</text>
</comment>
<evidence type="ECO:0000313" key="14">
    <source>
        <dbReference type="Proteomes" id="UP000051992"/>
    </source>
</evidence>
<evidence type="ECO:0000256" key="2">
    <source>
        <dbReference type="ARBA" id="ARBA00007330"/>
    </source>
</evidence>
<dbReference type="Proteomes" id="UP000051992">
    <property type="component" value="Unassembled WGS sequence"/>
</dbReference>
<dbReference type="Pfam" id="PF01266">
    <property type="entry name" value="DAO"/>
    <property type="match status" value="1"/>
</dbReference>
<sequence>MQFNSKQRTQAVKTLKETVFDVVIIGGGITGAGIALQAAASGLKTALIDMQDFSEGTSSRSTKLVHGGIRYLKTFDVDVVADTVGERARVQKIAPHIPRPSHMMMPLYDEPEATFTPMSAEIAMEIYDKLAAVSKDSPYVHKLLSAEEAIDYLPMLDQTGLVGLAIYLDFQNNDARLTIENIKQAVTDGAVVASHIKATKIVDAGAFKQVQVNDVFRDETFDITGKLVINAAGPWHDRVTEIADEQTTDAMRPTKGVHLVVKKDRLPVPNTLYFDSGFHDGRMLFVIPRTDKTYFGTTDTDYTGDYAHPKVEQPDVDYLLTAINRRFPKAKITLEDVQASWAGIRPLIGNGDYNGNTTKKDVSDDTLHALDTTINQYFDHEVDRKKVNQALQDLSGGAKSASSVSRGYKIEVENGIINVSGGKLTDYRLMASDTMKFVEKALSDEFSQAVTLIDSTNYPVSGGHFNPNQVDAEINRYAEQLESLGILESEALELANLYGSNTPELAKYIAIGVSAPHLSITETSTLHYAIEHEFVLRPIDFFLRRTNYLLFKSEDLQRLEEPVIEEMAKCLTWSAETKAIMRAEYVRLRDETQLKTLKKEAGR</sequence>
<dbReference type="InterPro" id="IPR031656">
    <property type="entry name" value="DAO_C"/>
</dbReference>
<dbReference type="Pfam" id="PF16901">
    <property type="entry name" value="DAO_C"/>
    <property type="match status" value="1"/>
</dbReference>
<keyword evidence="6" id="KW-0319">Glycerol metabolism</keyword>
<dbReference type="PANTHER" id="PTHR11985:SF35">
    <property type="entry name" value="ANAEROBIC GLYCEROL-3-PHOSPHATE DEHYDROGENASE SUBUNIT A"/>
    <property type="match status" value="1"/>
</dbReference>
<dbReference type="OrthoDB" id="9766796at2"/>
<accession>A0A0R2H3F5</accession>
<dbReference type="SUPFAM" id="SSF51905">
    <property type="entry name" value="FAD/NAD(P)-binding domain"/>
    <property type="match status" value="1"/>
</dbReference>
<evidence type="ECO:0000259" key="11">
    <source>
        <dbReference type="Pfam" id="PF01266"/>
    </source>
</evidence>
<dbReference type="EMBL" id="JQBM01000001">
    <property type="protein sequence ID" value="KRN46910.1"/>
    <property type="molecule type" value="Genomic_DNA"/>
</dbReference>
<dbReference type="RefSeq" id="WP_057743705.1">
    <property type="nucleotide sequence ID" value="NZ_BJLU01000001.1"/>
</dbReference>
<dbReference type="PANTHER" id="PTHR11985">
    <property type="entry name" value="GLYCEROL-3-PHOSPHATE DEHYDROGENASE"/>
    <property type="match status" value="1"/>
</dbReference>
<dbReference type="AlphaFoldDB" id="A0A0R2H3F5"/>
<dbReference type="GO" id="GO:0004368">
    <property type="term" value="F:glycerol-3-phosphate dehydrogenase (quinone) activity"/>
    <property type="evidence" value="ECO:0007669"/>
    <property type="project" value="InterPro"/>
</dbReference>
<organism evidence="13 14">
    <name type="scientific">Weissella viridescens</name>
    <name type="common">Lactobacillus viridescens</name>
    <dbReference type="NCBI Taxonomy" id="1629"/>
    <lineage>
        <taxon>Bacteria</taxon>
        <taxon>Bacillati</taxon>
        <taxon>Bacillota</taxon>
        <taxon>Bacilli</taxon>
        <taxon>Lactobacillales</taxon>
        <taxon>Lactobacillaceae</taxon>
        <taxon>Weissella</taxon>
    </lineage>
</organism>
<dbReference type="InterPro" id="IPR006076">
    <property type="entry name" value="FAD-dep_OxRdtase"/>
</dbReference>
<evidence type="ECO:0000256" key="5">
    <source>
        <dbReference type="ARBA" id="ARBA00022630"/>
    </source>
</evidence>
<reference evidence="13 14" key="1">
    <citation type="journal article" date="2015" name="Genome Announc.">
        <title>Expanding the biotechnology potential of lactobacilli through comparative genomics of 213 strains and associated genera.</title>
        <authorList>
            <person name="Sun Z."/>
            <person name="Harris H.M."/>
            <person name="McCann A."/>
            <person name="Guo C."/>
            <person name="Argimon S."/>
            <person name="Zhang W."/>
            <person name="Yang X."/>
            <person name="Jeffery I.B."/>
            <person name="Cooney J.C."/>
            <person name="Kagawa T.F."/>
            <person name="Liu W."/>
            <person name="Song Y."/>
            <person name="Salvetti E."/>
            <person name="Wrobel A."/>
            <person name="Rasinkangas P."/>
            <person name="Parkhill J."/>
            <person name="Rea M.C."/>
            <person name="O'Sullivan O."/>
            <person name="Ritari J."/>
            <person name="Douillard F.P."/>
            <person name="Paul Ross R."/>
            <person name="Yang R."/>
            <person name="Briner A.E."/>
            <person name="Felis G.E."/>
            <person name="de Vos W.M."/>
            <person name="Barrangou R."/>
            <person name="Klaenhammer T.R."/>
            <person name="Caufield P.W."/>
            <person name="Cui Y."/>
            <person name="Zhang H."/>
            <person name="O'Toole P.W."/>
        </authorList>
    </citation>
    <scope>NUCLEOTIDE SEQUENCE [LARGE SCALE GENOMIC DNA]</scope>
    <source>
        <strain evidence="13 14">DSM 20410</strain>
    </source>
</reference>
<comment type="cofactor">
    <cofactor evidence="1">
        <name>FAD</name>
        <dbReference type="ChEBI" id="CHEBI:57692"/>
    </cofactor>
</comment>
<evidence type="ECO:0000313" key="13">
    <source>
        <dbReference type="EMBL" id="KRN46910.1"/>
    </source>
</evidence>
<gene>
    <name evidence="13" type="ORF">IV50_GL000174</name>
</gene>
<keyword evidence="7" id="KW-0274">FAD</keyword>
<dbReference type="GO" id="GO:0004369">
    <property type="term" value="F:glycerol-3-phosphate oxidase activity"/>
    <property type="evidence" value="ECO:0007669"/>
    <property type="project" value="UniProtKB-EC"/>
</dbReference>
<dbReference type="PRINTS" id="PR01001">
    <property type="entry name" value="FADG3PDH"/>
</dbReference>
<dbReference type="Gene3D" id="3.50.50.60">
    <property type="entry name" value="FAD/NAD(P)-binding domain"/>
    <property type="match status" value="1"/>
</dbReference>
<dbReference type="InterPro" id="IPR036188">
    <property type="entry name" value="FAD/NAD-bd_sf"/>
</dbReference>
<dbReference type="GO" id="GO:0046168">
    <property type="term" value="P:glycerol-3-phosphate catabolic process"/>
    <property type="evidence" value="ECO:0007669"/>
    <property type="project" value="TreeGrafter"/>
</dbReference>
<dbReference type="Gene3D" id="3.30.9.10">
    <property type="entry name" value="D-Amino Acid Oxidase, subunit A, domain 2"/>
    <property type="match status" value="1"/>
</dbReference>
<evidence type="ECO:0000256" key="4">
    <source>
        <dbReference type="ARBA" id="ARBA00021658"/>
    </source>
</evidence>
<evidence type="ECO:0000256" key="6">
    <source>
        <dbReference type="ARBA" id="ARBA00022798"/>
    </source>
</evidence>
<comment type="catalytic activity">
    <reaction evidence="10">
        <text>sn-glycerol 3-phosphate + O2 = dihydroxyacetone phosphate + H2O2</text>
        <dbReference type="Rhea" id="RHEA:18369"/>
        <dbReference type="ChEBI" id="CHEBI:15379"/>
        <dbReference type="ChEBI" id="CHEBI:16240"/>
        <dbReference type="ChEBI" id="CHEBI:57597"/>
        <dbReference type="ChEBI" id="CHEBI:57642"/>
        <dbReference type="EC" id="1.1.3.21"/>
    </reaction>
</comment>
<keyword evidence="5" id="KW-0285">Flavoprotein</keyword>